<dbReference type="AlphaFoldDB" id="A0A9P3GHU9"/>
<evidence type="ECO:0000256" key="1">
    <source>
        <dbReference type="SAM" id="MobiDB-lite"/>
    </source>
</evidence>
<comment type="caution">
    <text evidence="2">The sequence shown here is derived from an EMBL/GenBank/DDBJ whole genome shotgun (WGS) entry which is preliminary data.</text>
</comment>
<feature type="region of interest" description="Disordered" evidence="1">
    <location>
        <begin position="35"/>
        <end position="56"/>
    </location>
</feature>
<sequence length="104" mass="11453">MCSTNQRTEHTFQVRSTTPRGMISYFPPILHRLRPYPTTAPTTDPPRAHPGPASRRCRLRAARSYLSVCRARRGGCAARGGGGPPCSRCVSRGPRRRLRASAPP</sequence>
<gene>
    <name evidence="2" type="ORF">PsYK624_100530</name>
</gene>
<name>A0A9P3GHU9_9APHY</name>
<evidence type="ECO:0000313" key="2">
    <source>
        <dbReference type="EMBL" id="GJE93889.1"/>
    </source>
</evidence>
<feature type="region of interest" description="Disordered" evidence="1">
    <location>
        <begin position="76"/>
        <end position="104"/>
    </location>
</feature>
<feature type="region of interest" description="Disordered" evidence="1">
    <location>
        <begin position="1"/>
        <end position="23"/>
    </location>
</feature>
<dbReference type="Proteomes" id="UP000703269">
    <property type="component" value="Unassembled WGS sequence"/>
</dbReference>
<keyword evidence="3" id="KW-1185">Reference proteome</keyword>
<organism evidence="2 3">
    <name type="scientific">Phanerochaete sordida</name>
    <dbReference type="NCBI Taxonomy" id="48140"/>
    <lineage>
        <taxon>Eukaryota</taxon>
        <taxon>Fungi</taxon>
        <taxon>Dikarya</taxon>
        <taxon>Basidiomycota</taxon>
        <taxon>Agaricomycotina</taxon>
        <taxon>Agaricomycetes</taxon>
        <taxon>Polyporales</taxon>
        <taxon>Phanerochaetaceae</taxon>
        <taxon>Phanerochaete</taxon>
    </lineage>
</organism>
<protein>
    <submittedName>
        <fullName evidence="2">Uncharacterized protein</fullName>
    </submittedName>
</protein>
<evidence type="ECO:0000313" key="3">
    <source>
        <dbReference type="Proteomes" id="UP000703269"/>
    </source>
</evidence>
<accession>A0A9P3GHU9</accession>
<proteinExistence type="predicted"/>
<feature type="compositionally biased region" description="Basic residues" evidence="1">
    <location>
        <begin position="93"/>
        <end position="104"/>
    </location>
</feature>
<reference evidence="2 3" key="1">
    <citation type="submission" date="2021-08" db="EMBL/GenBank/DDBJ databases">
        <title>Draft Genome Sequence of Phanerochaete sordida strain YK-624.</title>
        <authorList>
            <person name="Mori T."/>
            <person name="Dohra H."/>
            <person name="Suzuki T."/>
            <person name="Kawagishi H."/>
            <person name="Hirai H."/>
        </authorList>
    </citation>
    <scope>NUCLEOTIDE SEQUENCE [LARGE SCALE GENOMIC DNA]</scope>
    <source>
        <strain evidence="2 3">YK-624</strain>
    </source>
</reference>
<dbReference type="EMBL" id="BPQB01000035">
    <property type="protein sequence ID" value="GJE93889.1"/>
    <property type="molecule type" value="Genomic_DNA"/>
</dbReference>